<dbReference type="EMBL" id="MJGC01000066">
    <property type="protein sequence ID" value="OEJ74395.1"/>
    <property type="molecule type" value="Genomic_DNA"/>
</dbReference>
<dbReference type="AlphaFoldDB" id="A0A1E5QI92"/>
<evidence type="ECO:0000256" key="1">
    <source>
        <dbReference type="ARBA" id="ARBA00022723"/>
    </source>
</evidence>
<dbReference type="PANTHER" id="PTHR42988:SF2">
    <property type="entry name" value="CYCLIC NUCLEOTIDE PHOSPHODIESTERASE CBUA0032-RELATED"/>
    <property type="match status" value="1"/>
</dbReference>
<dbReference type="GO" id="GO:0046872">
    <property type="term" value="F:metal ion binding"/>
    <property type="evidence" value="ECO:0007669"/>
    <property type="project" value="UniProtKB-KW"/>
</dbReference>
<dbReference type="InterPro" id="IPR050884">
    <property type="entry name" value="CNP_phosphodiesterase-III"/>
</dbReference>
<proteinExistence type="inferred from homology"/>
<protein>
    <submittedName>
        <fullName evidence="6">Metallophosphoesterase</fullName>
    </submittedName>
</protein>
<dbReference type="SUPFAM" id="SSF56300">
    <property type="entry name" value="Metallo-dependent phosphatases"/>
    <property type="match status" value="1"/>
</dbReference>
<evidence type="ECO:0000256" key="2">
    <source>
        <dbReference type="ARBA" id="ARBA00022801"/>
    </source>
</evidence>
<name>A0A1E5QI92_9CYAN</name>
<gene>
    <name evidence="6" type="ORF">BH720_14285</name>
</gene>
<evidence type="ECO:0000313" key="6">
    <source>
        <dbReference type="EMBL" id="OEJ74395.1"/>
    </source>
</evidence>
<keyword evidence="2" id="KW-0378">Hydrolase</keyword>
<comment type="similarity">
    <text evidence="4">Belongs to the cyclic nucleotide phosphodiesterase class-III family.</text>
</comment>
<dbReference type="InterPro" id="IPR029052">
    <property type="entry name" value="Metallo-depent_PP-like"/>
</dbReference>
<dbReference type="OrthoDB" id="2036332at2"/>
<dbReference type="STRING" id="1781255.BH720_14285"/>
<feature type="domain" description="Calcineurin-like phosphoesterase" evidence="5">
    <location>
        <begin position="5"/>
        <end position="222"/>
    </location>
</feature>
<evidence type="ECO:0000259" key="5">
    <source>
        <dbReference type="Pfam" id="PF00149"/>
    </source>
</evidence>
<dbReference type="Pfam" id="PF00149">
    <property type="entry name" value="Metallophos"/>
    <property type="match status" value="1"/>
</dbReference>
<evidence type="ECO:0000256" key="3">
    <source>
        <dbReference type="ARBA" id="ARBA00023004"/>
    </source>
</evidence>
<dbReference type="PIRSF" id="PIRSF035427">
    <property type="entry name" value="All2852"/>
    <property type="match status" value="1"/>
</dbReference>
<organism evidence="6">
    <name type="scientific">Desertifilum tharense IPPAS B-1220</name>
    <dbReference type="NCBI Taxonomy" id="1781255"/>
    <lineage>
        <taxon>Bacteria</taxon>
        <taxon>Bacillati</taxon>
        <taxon>Cyanobacteriota</taxon>
        <taxon>Cyanophyceae</taxon>
        <taxon>Desertifilales</taxon>
        <taxon>Desertifilaceae</taxon>
        <taxon>Desertifilum</taxon>
    </lineage>
</organism>
<keyword evidence="3" id="KW-0408">Iron</keyword>
<dbReference type="GO" id="GO:0016787">
    <property type="term" value="F:hydrolase activity"/>
    <property type="evidence" value="ECO:0007669"/>
    <property type="project" value="UniProtKB-KW"/>
</dbReference>
<dbReference type="RefSeq" id="WP_069967893.1">
    <property type="nucleotide sequence ID" value="NZ_CM124774.1"/>
</dbReference>
<keyword evidence="1" id="KW-0479">Metal-binding</keyword>
<dbReference type="InterPro" id="IPR011239">
    <property type="entry name" value="Pesterase_cyn"/>
</dbReference>
<dbReference type="InterPro" id="IPR004843">
    <property type="entry name" value="Calcineurin-like_PHP"/>
</dbReference>
<dbReference type="PANTHER" id="PTHR42988">
    <property type="entry name" value="PHOSPHOHYDROLASE"/>
    <property type="match status" value="1"/>
</dbReference>
<reference evidence="6" key="1">
    <citation type="submission" date="2016-09" db="EMBL/GenBank/DDBJ databases">
        <title>Draft genome of thermotolerant cyanobacterium Desertifilum sp. strain IPPAS B-1220.</title>
        <authorList>
            <person name="Sinetova M.A."/>
            <person name="Bolakhan K."/>
            <person name="Zayadan B.K."/>
            <person name="Mironov K.S."/>
            <person name="Ustinova V."/>
            <person name="Kupriyanova E.V."/>
            <person name="Sidorov R.A."/>
            <person name="Skrypnik A.N."/>
            <person name="Gogoleva N.E."/>
            <person name="Gogolev Y.V."/>
            <person name="Los D.A."/>
        </authorList>
    </citation>
    <scope>NUCLEOTIDE SEQUENCE [LARGE SCALE GENOMIC DNA]</scope>
    <source>
        <strain evidence="6">IPPAS B-1220</strain>
    </source>
</reference>
<evidence type="ECO:0000256" key="4">
    <source>
        <dbReference type="ARBA" id="ARBA00025742"/>
    </source>
</evidence>
<sequence length="366" mass="42212">MSLSFRFAIISDLHIALPQTIWDHPSRFHLVEVSIPALEQALTHLGELDLDFLLLPGDLTQHGEPENHAWLQQRLAKLPYPVYVVPGNHDVPVLEACDRAIGFAEFPHYYRKYGYRDPSQLYYSCEVLPGVRLIGLNSNQFDDRGKQLGYLDRPQLAWLETVLAQIKDEIVLVMVHHNVIEHLPDQAKHPLGQRYMLANAPVLLDLLHQARVKLIFTGHLHVQDIATSQNLYEITTGSLVSYPHPYRILQFHQDDRGHQELHIESHRIEGVPQWPQLGQTSREWMGDRSKPFMLRLLTHSPAQLTPEAAEEYVESLRYFWADIAQGDSLFEFPHFPPSLQAYFRRFGAVDDRGKPRFIDNHATLIL</sequence>
<accession>A0A1E5QI92</accession>
<comment type="caution">
    <text evidence="6">The sequence shown here is derived from an EMBL/GenBank/DDBJ whole genome shotgun (WGS) entry which is preliminary data.</text>
</comment>
<dbReference type="Gene3D" id="3.60.21.10">
    <property type="match status" value="1"/>
</dbReference>